<keyword evidence="6 7" id="KW-0505">Motor protein</keyword>
<gene>
    <name evidence="11" type="ORF">POTOM_007734</name>
</gene>
<evidence type="ECO:0000256" key="2">
    <source>
        <dbReference type="ARBA" id="ARBA00022701"/>
    </source>
</evidence>
<feature type="coiled-coil region" evidence="8">
    <location>
        <begin position="909"/>
        <end position="943"/>
    </location>
</feature>
<evidence type="ECO:0000256" key="6">
    <source>
        <dbReference type="ARBA" id="ARBA00023175"/>
    </source>
</evidence>
<dbReference type="PANTHER" id="PTHR47968">
    <property type="entry name" value="CENTROMERE PROTEIN E"/>
    <property type="match status" value="1"/>
</dbReference>
<dbReference type="SMART" id="SM00129">
    <property type="entry name" value="KISc"/>
    <property type="match status" value="1"/>
</dbReference>
<evidence type="ECO:0000313" key="12">
    <source>
        <dbReference type="Proteomes" id="UP000886885"/>
    </source>
</evidence>
<organism evidence="11 12">
    <name type="scientific">Populus tomentosa</name>
    <name type="common">Chinese white poplar</name>
    <dbReference type="NCBI Taxonomy" id="118781"/>
    <lineage>
        <taxon>Eukaryota</taxon>
        <taxon>Viridiplantae</taxon>
        <taxon>Streptophyta</taxon>
        <taxon>Embryophyta</taxon>
        <taxon>Tracheophyta</taxon>
        <taxon>Spermatophyta</taxon>
        <taxon>Magnoliopsida</taxon>
        <taxon>eudicotyledons</taxon>
        <taxon>Gunneridae</taxon>
        <taxon>Pentapetalae</taxon>
        <taxon>rosids</taxon>
        <taxon>fabids</taxon>
        <taxon>Malpighiales</taxon>
        <taxon>Salicaceae</taxon>
        <taxon>Saliceae</taxon>
        <taxon>Populus</taxon>
    </lineage>
</organism>
<keyword evidence="4 7" id="KW-0067">ATP-binding</keyword>
<dbReference type="CDD" id="cd01374">
    <property type="entry name" value="KISc_CENP_E"/>
    <property type="match status" value="1"/>
</dbReference>
<feature type="domain" description="Kinesin motor" evidence="10">
    <location>
        <begin position="73"/>
        <end position="392"/>
    </location>
</feature>
<evidence type="ECO:0000256" key="3">
    <source>
        <dbReference type="ARBA" id="ARBA00022741"/>
    </source>
</evidence>
<feature type="compositionally biased region" description="Polar residues" evidence="9">
    <location>
        <begin position="623"/>
        <end position="649"/>
    </location>
</feature>
<feature type="binding site" evidence="7">
    <location>
        <begin position="153"/>
        <end position="160"/>
    </location>
    <ligand>
        <name>ATP</name>
        <dbReference type="ChEBI" id="CHEBI:30616"/>
    </ligand>
</feature>
<reference evidence="11" key="1">
    <citation type="journal article" date="2020" name="bioRxiv">
        <title>Hybrid origin of Populus tomentosa Carr. identified through genome sequencing and phylogenomic analysis.</title>
        <authorList>
            <person name="An X."/>
            <person name="Gao K."/>
            <person name="Chen Z."/>
            <person name="Li J."/>
            <person name="Yang X."/>
            <person name="Yang X."/>
            <person name="Zhou J."/>
            <person name="Guo T."/>
            <person name="Zhao T."/>
            <person name="Huang S."/>
            <person name="Miao D."/>
            <person name="Khan W.U."/>
            <person name="Rao P."/>
            <person name="Ye M."/>
            <person name="Lei B."/>
            <person name="Liao W."/>
            <person name="Wang J."/>
            <person name="Ji L."/>
            <person name="Li Y."/>
            <person name="Guo B."/>
            <person name="Mustafa N.S."/>
            <person name="Li S."/>
            <person name="Yun Q."/>
            <person name="Keller S.R."/>
            <person name="Mao J."/>
            <person name="Zhang R."/>
            <person name="Strauss S.H."/>
        </authorList>
    </citation>
    <scope>NUCLEOTIDE SEQUENCE</scope>
    <source>
        <strain evidence="11">GM15</strain>
        <tissue evidence="11">Leaf</tissue>
    </source>
</reference>
<feature type="compositionally biased region" description="Basic and acidic residues" evidence="9">
    <location>
        <begin position="63"/>
        <end position="72"/>
    </location>
</feature>
<dbReference type="GO" id="GO:0005524">
    <property type="term" value="F:ATP binding"/>
    <property type="evidence" value="ECO:0007669"/>
    <property type="project" value="UniProtKB-UniRule"/>
</dbReference>
<comment type="similarity">
    <text evidence="1">Belongs to the TRAFAC class myosin-kinesin ATPase superfamily. Kinesin family. KIN-7 subfamily.</text>
</comment>
<feature type="region of interest" description="Disordered" evidence="9">
    <location>
        <begin position="616"/>
        <end position="649"/>
    </location>
</feature>
<accession>A0A8X8DBU5</accession>
<dbReference type="GO" id="GO:0003777">
    <property type="term" value="F:microtubule motor activity"/>
    <property type="evidence" value="ECO:0007669"/>
    <property type="project" value="InterPro"/>
</dbReference>
<dbReference type="FunFam" id="3.40.850.10:FF:000014">
    <property type="entry name" value="Kinesin-like protein KIN-7G"/>
    <property type="match status" value="1"/>
</dbReference>
<proteinExistence type="inferred from homology"/>
<dbReference type="GO" id="GO:0007018">
    <property type="term" value="P:microtubule-based movement"/>
    <property type="evidence" value="ECO:0007669"/>
    <property type="project" value="InterPro"/>
</dbReference>
<evidence type="ECO:0000259" key="10">
    <source>
        <dbReference type="PROSITE" id="PS50067"/>
    </source>
</evidence>
<dbReference type="Proteomes" id="UP000886885">
    <property type="component" value="Chromosome 2A"/>
</dbReference>
<feature type="coiled-coil region" evidence="8">
    <location>
        <begin position="1133"/>
        <end position="1163"/>
    </location>
</feature>
<dbReference type="EMBL" id="JAAWWB010000003">
    <property type="protein sequence ID" value="KAG6786140.1"/>
    <property type="molecule type" value="Genomic_DNA"/>
</dbReference>
<feature type="compositionally biased region" description="Low complexity" evidence="9">
    <location>
        <begin position="31"/>
        <end position="57"/>
    </location>
</feature>
<name>A0A8X8DBU5_POPTO</name>
<evidence type="ECO:0000256" key="8">
    <source>
        <dbReference type="SAM" id="Coils"/>
    </source>
</evidence>
<evidence type="ECO:0000256" key="5">
    <source>
        <dbReference type="ARBA" id="ARBA00023054"/>
    </source>
</evidence>
<dbReference type="Pfam" id="PF00225">
    <property type="entry name" value="Kinesin"/>
    <property type="match status" value="1"/>
</dbReference>
<dbReference type="PROSITE" id="PS00411">
    <property type="entry name" value="KINESIN_MOTOR_1"/>
    <property type="match status" value="1"/>
</dbReference>
<keyword evidence="5 8" id="KW-0175">Coiled coil</keyword>
<dbReference type="OrthoDB" id="3176171at2759"/>
<comment type="caution">
    <text evidence="11">The sequence shown here is derived from an EMBL/GenBank/DDBJ whole genome shotgun (WGS) entry which is preliminary data.</text>
</comment>
<dbReference type="PROSITE" id="PS50067">
    <property type="entry name" value="KINESIN_MOTOR_2"/>
    <property type="match status" value="1"/>
</dbReference>
<dbReference type="GO" id="GO:0008017">
    <property type="term" value="F:microtubule binding"/>
    <property type="evidence" value="ECO:0007669"/>
    <property type="project" value="InterPro"/>
</dbReference>
<feature type="coiled-coil region" evidence="8">
    <location>
        <begin position="394"/>
        <end position="428"/>
    </location>
</feature>
<feature type="compositionally biased region" description="Low complexity" evidence="9">
    <location>
        <begin position="1"/>
        <end position="13"/>
    </location>
</feature>
<evidence type="ECO:0000256" key="4">
    <source>
        <dbReference type="ARBA" id="ARBA00022840"/>
    </source>
</evidence>
<evidence type="ECO:0000313" key="11">
    <source>
        <dbReference type="EMBL" id="KAG6786140.1"/>
    </source>
</evidence>
<dbReference type="GO" id="GO:0005874">
    <property type="term" value="C:microtubule"/>
    <property type="evidence" value="ECO:0007669"/>
    <property type="project" value="UniProtKB-KW"/>
</dbReference>
<feature type="coiled-coil region" evidence="8">
    <location>
        <begin position="1040"/>
        <end position="1074"/>
    </location>
</feature>
<evidence type="ECO:0000256" key="7">
    <source>
        <dbReference type="PROSITE-ProRule" id="PRU00283"/>
    </source>
</evidence>
<protein>
    <recommendedName>
        <fullName evidence="10">Kinesin motor domain-containing protein</fullName>
    </recommendedName>
</protein>
<dbReference type="InterPro" id="IPR001752">
    <property type="entry name" value="Kinesin_motor_dom"/>
</dbReference>
<keyword evidence="3 7" id="KW-0547">Nucleotide-binding</keyword>
<evidence type="ECO:0000256" key="1">
    <source>
        <dbReference type="ARBA" id="ARBA00007310"/>
    </source>
</evidence>
<evidence type="ECO:0000256" key="9">
    <source>
        <dbReference type="SAM" id="MobiDB-lite"/>
    </source>
</evidence>
<feature type="region of interest" description="Disordered" evidence="9">
    <location>
        <begin position="843"/>
        <end position="864"/>
    </location>
</feature>
<sequence>MSFSRSQRSSAISPFRSRKSPAQPPAPKPTGRPLTPSSTTSSRPPSRLSSSPVSSGPSPTPHDQPETSRSKENVTVTVRFRPLSAREINKGDEIAWYADGDSTVRNEYNPSIAYGFDKVFGPATTTRHVYDIAAEHVVGGAMKGINGTVFAYGVTSSGKTHTMHGEQKSPGIIPLAVKDVFGIIQETPGREFLLRVSYLEIYNEVINDLLNPMGQNLRIREDAQGTYVEGIKVEVVLSPAHALSLIASGEEHRHVGSNNFNLLSSRSHTIFTLTIESSPCGEYQGEEDVTLSQLNLIDLAGSESSKTETTGLRRKEGSYINKSLLTLGTVISKLTDEKATHIPYRDSKLTRLLQSSLSGHGRVSLICTVTPASSNSEETHNTLKFAHRSKQVEIKASQNKIMDEKSLIKKYQKEISCLKQELHQLKRGMMESPYMAASTQEDLVNLKLQVFAMDFYALYQNLFILVFANILDNNSYSHPIFGIYISFCEVLLCNFPWSKLEAGQVKLQSRLEEEEQAKAALMGRIQRLTKLILVSTKNSMQSSLPERSDHIRRHSFGEDELAYLPDRKREYMAEEDAGSYASELSVEGRDEITNLDELVKDFKRNRRRGMLGWFKLKKPENPVGSSPSTDSESSAGGSPASRSKLSQNRVTFIDIKDGKRKSISRKGDETTIIDSFPERTQAGDLFSATIAGRRLPPTGTTITDQMDLLREQVKMLAGEVALCTSSLKRLSEQAANNPENLQLKEQMQKLKAEISEKKHQMHVLERRMIGSVEMTSDTSTSIEMPKALSKLTTQLNEKTFELEIKSADNRILQEQLQIKISENTEMQETILLLRQQLNSLSEKSSSKQRIAESESTTNRKSKEGRKDIWSFEEIYADENTPKSVMSLNQIFSQDDPKECNATSLLNSQVLLQASEIENLKQEKVKLIEEKDGLEIQSQKLAEEASYAKELAAAAAVELRNLAEEVTKLSYENAKLSGDLAAAKETQCRSNCCQRSISYDFKQSNSNGSLLDGRIRKTEDSLLVGELQKELNERYQREASLEMALSERNRVEGELRKQLDEAKHHEEDLENELANMWVLVAKMRKSGVNAEDMPSEGVYASTTFGAGLKSGFLLSNGHSSRISKDETFENIDGMKTLEELKVSYQKERRKCKQLESIISRLKSACMCMREEMIRVEDIDGLDVTALEDLQNFHVEAITKICHAKHTKSNLWNAAAIRAADLGVILFVQ</sequence>
<dbReference type="PANTHER" id="PTHR47968:SF33">
    <property type="entry name" value="KINESIN-LIKE PROTEIN KIN-7C, MITOCHONDRIAL ISOFORM X1"/>
    <property type="match status" value="1"/>
</dbReference>
<keyword evidence="2" id="KW-0493">Microtubule</keyword>
<feature type="coiled-coil region" evidence="8">
    <location>
        <begin position="740"/>
        <end position="767"/>
    </location>
</feature>
<feature type="region of interest" description="Disordered" evidence="9">
    <location>
        <begin position="1"/>
        <end position="75"/>
    </location>
</feature>
<dbReference type="AlphaFoldDB" id="A0A8X8DBU5"/>
<keyword evidence="12" id="KW-1185">Reference proteome</keyword>
<dbReference type="InterPro" id="IPR019821">
    <property type="entry name" value="Kinesin_motor_CS"/>
</dbReference>
<dbReference type="InterPro" id="IPR027640">
    <property type="entry name" value="Kinesin-like_fam"/>
</dbReference>